<evidence type="ECO:0000256" key="2">
    <source>
        <dbReference type="SAM" id="MobiDB-lite"/>
    </source>
</evidence>
<sequence length="224" mass="24197">MINIHVTLANNTPLRMLCCNKFEGSISRELEYFSLPSELQFNPKLAPVVSTGIDGLTTVTGNISGLKSGLHGFHVHALGDTQMVACQLVSKRPLFNPAGKEHGAHDDENRHAGGLGNVTAGEDGTVNFPITDYQIPLSRTNSIVGRPVVVHADSDDLGRGSFKSIVECFLSWQNTSRFDIRAMEGNGMARERSIHGFQIPQLASAASTMEGRSLGSNSRHPRTS</sequence>
<feature type="domain" description="Superoxide dismutase copper/zinc binding" evidence="3">
    <location>
        <begin position="57"/>
        <end position="159"/>
    </location>
</feature>
<organism evidence="4 5">
    <name type="scientific">Nepenthes gracilis</name>
    <name type="common">Slender pitcher plant</name>
    <dbReference type="NCBI Taxonomy" id="150966"/>
    <lineage>
        <taxon>Eukaryota</taxon>
        <taxon>Viridiplantae</taxon>
        <taxon>Streptophyta</taxon>
        <taxon>Embryophyta</taxon>
        <taxon>Tracheophyta</taxon>
        <taxon>Spermatophyta</taxon>
        <taxon>Magnoliopsida</taxon>
        <taxon>eudicotyledons</taxon>
        <taxon>Gunneridae</taxon>
        <taxon>Pentapetalae</taxon>
        <taxon>Caryophyllales</taxon>
        <taxon>Nepenthaceae</taxon>
        <taxon>Nepenthes</taxon>
    </lineage>
</organism>
<keyword evidence="5" id="KW-1185">Reference proteome</keyword>
<dbReference type="PRINTS" id="PR00068">
    <property type="entry name" value="CUZNDISMTASE"/>
</dbReference>
<evidence type="ECO:0000313" key="5">
    <source>
        <dbReference type="Proteomes" id="UP001279734"/>
    </source>
</evidence>
<dbReference type="GO" id="GO:0005507">
    <property type="term" value="F:copper ion binding"/>
    <property type="evidence" value="ECO:0007669"/>
    <property type="project" value="InterPro"/>
</dbReference>
<feature type="region of interest" description="Disordered" evidence="2">
    <location>
        <begin position="205"/>
        <end position="224"/>
    </location>
</feature>
<dbReference type="SUPFAM" id="SSF49329">
    <property type="entry name" value="Cu,Zn superoxide dismutase-like"/>
    <property type="match status" value="1"/>
</dbReference>
<comment type="caution">
    <text evidence="4">The sequence shown here is derived from an EMBL/GenBank/DDBJ whole genome shotgun (WGS) entry which is preliminary data.</text>
</comment>
<dbReference type="Pfam" id="PF00080">
    <property type="entry name" value="Sod_Cu"/>
    <property type="match status" value="1"/>
</dbReference>
<dbReference type="GO" id="GO:0006801">
    <property type="term" value="P:superoxide metabolic process"/>
    <property type="evidence" value="ECO:0007669"/>
    <property type="project" value="InterPro"/>
</dbReference>
<proteinExistence type="predicted"/>
<evidence type="ECO:0000259" key="3">
    <source>
        <dbReference type="Pfam" id="PF00080"/>
    </source>
</evidence>
<evidence type="ECO:0000313" key="4">
    <source>
        <dbReference type="EMBL" id="GMH14928.1"/>
    </source>
</evidence>
<reference evidence="4" key="1">
    <citation type="submission" date="2023-05" db="EMBL/GenBank/DDBJ databases">
        <title>Nepenthes gracilis genome sequencing.</title>
        <authorList>
            <person name="Fukushima K."/>
        </authorList>
    </citation>
    <scope>NUCLEOTIDE SEQUENCE</scope>
    <source>
        <strain evidence="4">SING2019-196</strain>
    </source>
</reference>
<dbReference type="InterPro" id="IPR001424">
    <property type="entry name" value="SOD_Cu_Zn_dom"/>
</dbReference>
<accession>A0AAD3SN91</accession>
<dbReference type="Proteomes" id="UP001279734">
    <property type="component" value="Unassembled WGS sequence"/>
</dbReference>
<feature type="region of interest" description="Disordered" evidence="2">
    <location>
        <begin position="98"/>
        <end position="120"/>
    </location>
</feature>
<dbReference type="PANTHER" id="PTHR10003">
    <property type="entry name" value="SUPEROXIDE DISMUTASE CU-ZN -RELATED"/>
    <property type="match status" value="1"/>
</dbReference>
<dbReference type="AlphaFoldDB" id="A0AAD3SN91"/>
<dbReference type="Gene3D" id="2.60.40.200">
    <property type="entry name" value="Superoxide dismutase, copper/zinc binding domain"/>
    <property type="match status" value="1"/>
</dbReference>
<dbReference type="CDD" id="cd00305">
    <property type="entry name" value="Cu-Zn_Superoxide_Dismutase"/>
    <property type="match status" value="1"/>
</dbReference>
<protein>
    <recommendedName>
        <fullName evidence="3">Superoxide dismutase copper/zinc binding domain-containing protein</fullName>
    </recommendedName>
</protein>
<keyword evidence="1" id="KW-0186">Copper</keyword>
<dbReference type="EMBL" id="BSYO01000014">
    <property type="protein sequence ID" value="GMH14928.1"/>
    <property type="molecule type" value="Genomic_DNA"/>
</dbReference>
<dbReference type="InterPro" id="IPR024134">
    <property type="entry name" value="SOD_Cu/Zn_/chaperone"/>
</dbReference>
<gene>
    <name evidence="4" type="ORF">Nepgr_016769</name>
</gene>
<dbReference type="InterPro" id="IPR036423">
    <property type="entry name" value="SOD-like_Cu/Zn_dom_sf"/>
</dbReference>
<feature type="compositionally biased region" description="Basic and acidic residues" evidence="2">
    <location>
        <begin position="99"/>
        <end position="111"/>
    </location>
</feature>
<name>A0AAD3SN91_NEPGR</name>
<evidence type="ECO:0000256" key="1">
    <source>
        <dbReference type="ARBA" id="ARBA00023008"/>
    </source>
</evidence>